<dbReference type="AlphaFoldDB" id="A0A3P7LIH8"/>
<evidence type="ECO:0008006" key="3">
    <source>
        <dbReference type="Google" id="ProtNLM"/>
    </source>
</evidence>
<evidence type="ECO:0000313" key="1">
    <source>
        <dbReference type="EMBL" id="VDM78978.1"/>
    </source>
</evidence>
<gene>
    <name evidence="1" type="ORF">SVUK_LOCUS13976</name>
</gene>
<proteinExistence type="predicted"/>
<dbReference type="PANTHER" id="PTHR36516:SF6">
    <property type="entry name" value="DOMON DOMAIN-CONTAINING PROTEIN"/>
    <property type="match status" value="1"/>
</dbReference>
<accession>A0A3P7LIH8</accession>
<sequence>NRFYSECAAEPCIFHEGPHQVIYGIRNGIVHFRIIIRGVPQTASGWTGIGFGNGMVGNCDLKMFALSVLINNVMVHSSKMENGMVSVTFSRPVNSMEYPYDSSLLGCVPWKFYSFQFLIGLNRMGPHGELHHHMITPVHRTVCIDECRI</sequence>
<protein>
    <recommendedName>
        <fullName evidence="3">DOMON domain-containing protein</fullName>
    </recommendedName>
</protein>
<feature type="non-terminal residue" evidence="1">
    <location>
        <position position="1"/>
    </location>
</feature>
<keyword evidence="2" id="KW-1185">Reference proteome</keyword>
<dbReference type="PANTHER" id="PTHR36516">
    <property type="entry name" value="PROTEIN CBG04168-RELATED"/>
    <property type="match status" value="1"/>
</dbReference>
<reference evidence="1 2" key="1">
    <citation type="submission" date="2018-11" db="EMBL/GenBank/DDBJ databases">
        <authorList>
            <consortium name="Pathogen Informatics"/>
        </authorList>
    </citation>
    <scope>NUCLEOTIDE SEQUENCE [LARGE SCALE GENOMIC DNA]</scope>
</reference>
<dbReference type="OrthoDB" id="5785632at2759"/>
<evidence type="ECO:0000313" key="2">
    <source>
        <dbReference type="Proteomes" id="UP000270094"/>
    </source>
</evidence>
<organism evidence="1 2">
    <name type="scientific">Strongylus vulgaris</name>
    <name type="common">Blood worm</name>
    <dbReference type="NCBI Taxonomy" id="40348"/>
    <lineage>
        <taxon>Eukaryota</taxon>
        <taxon>Metazoa</taxon>
        <taxon>Ecdysozoa</taxon>
        <taxon>Nematoda</taxon>
        <taxon>Chromadorea</taxon>
        <taxon>Rhabditida</taxon>
        <taxon>Rhabditina</taxon>
        <taxon>Rhabditomorpha</taxon>
        <taxon>Strongyloidea</taxon>
        <taxon>Strongylidae</taxon>
        <taxon>Strongylus</taxon>
    </lineage>
</organism>
<dbReference type="EMBL" id="UYYB01103522">
    <property type="protein sequence ID" value="VDM78978.1"/>
    <property type="molecule type" value="Genomic_DNA"/>
</dbReference>
<name>A0A3P7LIH8_STRVU</name>
<dbReference type="Proteomes" id="UP000270094">
    <property type="component" value="Unassembled WGS sequence"/>
</dbReference>